<dbReference type="Gene3D" id="3.80.10.10">
    <property type="entry name" value="Ribonuclease Inhibitor"/>
    <property type="match status" value="1"/>
</dbReference>
<reference evidence="1" key="1">
    <citation type="submission" date="2021-06" db="EMBL/GenBank/DDBJ databases">
        <title>Genome Sequence of Mortierella hyaline Strain SCG-10, a Cold-Adapted, Nitrate-Reducing Fungus Isolated from Soil in Minnesota, USA.</title>
        <authorList>
            <person name="Aldossari N."/>
        </authorList>
    </citation>
    <scope>NUCLEOTIDE SEQUENCE</scope>
    <source>
        <strain evidence="1">SCG-10</strain>
    </source>
</reference>
<keyword evidence="2" id="KW-1185">Reference proteome</keyword>
<dbReference type="EMBL" id="JAHRHY010000005">
    <property type="protein sequence ID" value="KAG9069511.1"/>
    <property type="molecule type" value="Genomic_DNA"/>
</dbReference>
<sequence length="746" mass="84276">MRDSPGFQRRLKMVSTLLLSVPETHVTDLLHATFPQDPVGQERYPTTPFAPYNSFSISVSIHHSVSLYEGDFFSANHQPPQKLVDYVKEHGLKDKYIAETPLGRVSDESHWSIVTMALNRELRRDLTWALCSDVEHIRILTIPLSDIGRYLSLVDRFESLRDVTFLLDRHLSDEGANMDEITPEELAVHNQQRDERVQHLDQMVLFVQELRQRHRNVLQTATYYGLYPGDYDGCPEEYQEKLVRLLPPLLDPQALGSNNWNQFATKVKETNLSAVKDITPPQNHSGASSLPRLLEKSPFLHRCRSLESIRLKSITDDVFQWAVDERRQHDADISAGCTPQRPLVPLQYATVNNERPTDGRLINDIGYSFGETLKTLGFYSYATIDNEEFVDLGECSVGGSPSWSLCWHAPQLANLIIHADHNFLRIHPSLLAQCPQLKAVVLVDRRHEYSASDITRWEPAELGQLETLTLQGSPALSFNLETLNTARKLKTISLRTSAHYVLPVAELDEPENDSVGLPPSASVTAPSPIPPWRPIWTWDWDLPRLTELTLTGEIAYRFQFKMLQGTPSLVQLNVDSRPTTGIHKRTLGVKEFLQKTQEIETMGGAQDDDDNNSNNNDGSNDNILGMQSKYIQLPALRTLTLRGTWVLDTEVLESLCRMVPGVTNMSLQGCGGFSLVDWVGTTSRLLMSIRHAMASIPVAAELASKAGLVEMEVHGEDQEYVLYQLGQLSVGRTAEDKLNYYFYFYP</sequence>
<dbReference type="OrthoDB" id="2423977at2759"/>
<dbReference type="InterPro" id="IPR032675">
    <property type="entry name" value="LRR_dom_sf"/>
</dbReference>
<proteinExistence type="predicted"/>
<comment type="caution">
    <text evidence="1">The sequence shown here is derived from an EMBL/GenBank/DDBJ whole genome shotgun (WGS) entry which is preliminary data.</text>
</comment>
<name>A0A9P7Y1C4_9FUNG</name>
<evidence type="ECO:0000313" key="2">
    <source>
        <dbReference type="Proteomes" id="UP000707451"/>
    </source>
</evidence>
<organism evidence="1 2">
    <name type="scientific">Linnemannia hyalina</name>
    <dbReference type="NCBI Taxonomy" id="64524"/>
    <lineage>
        <taxon>Eukaryota</taxon>
        <taxon>Fungi</taxon>
        <taxon>Fungi incertae sedis</taxon>
        <taxon>Mucoromycota</taxon>
        <taxon>Mortierellomycotina</taxon>
        <taxon>Mortierellomycetes</taxon>
        <taxon>Mortierellales</taxon>
        <taxon>Mortierellaceae</taxon>
        <taxon>Linnemannia</taxon>
    </lineage>
</organism>
<accession>A0A9P7Y1C4</accession>
<gene>
    <name evidence="1" type="ORF">KI688_010414</name>
</gene>
<dbReference type="AlphaFoldDB" id="A0A9P7Y1C4"/>
<dbReference type="SUPFAM" id="SSF52047">
    <property type="entry name" value="RNI-like"/>
    <property type="match status" value="1"/>
</dbReference>
<dbReference type="Proteomes" id="UP000707451">
    <property type="component" value="Unassembled WGS sequence"/>
</dbReference>
<protein>
    <submittedName>
        <fullName evidence="1">Uncharacterized protein</fullName>
    </submittedName>
</protein>
<evidence type="ECO:0000313" key="1">
    <source>
        <dbReference type="EMBL" id="KAG9069511.1"/>
    </source>
</evidence>